<dbReference type="AlphaFoldDB" id="A0A9X7AL06"/>
<name>A0A9X7AL06_BACTU</name>
<evidence type="ECO:0000259" key="1">
    <source>
        <dbReference type="Pfam" id="PF13391"/>
    </source>
</evidence>
<accession>A0A9X7AL06</accession>
<keyword evidence="2" id="KW-0540">Nuclease</keyword>
<feature type="domain" description="HNH nuclease" evidence="1">
    <location>
        <begin position="216"/>
        <end position="267"/>
    </location>
</feature>
<proteinExistence type="predicted"/>
<protein>
    <submittedName>
        <fullName evidence="2">HNH endonuclease</fullName>
    </submittedName>
</protein>
<evidence type="ECO:0000313" key="3">
    <source>
        <dbReference type="Proteomes" id="UP000226106"/>
    </source>
</evidence>
<gene>
    <name evidence="2" type="ORF">COK72_19260</name>
</gene>
<dbReference type="Proteomes" id="UP000226106">
    <property type="component" value="Unassembled WGS sequence"/>
</dbReference>
<sequence length="319" mass="37408">MLCVFERGACLMQDILDYYKEELDNIGTNFFILDTKGTTTDHGDVDFVSYDWSPSKYGRVNAGDLFIYRRPQNASEIKNSFYFFGAGRIKEIKNIGKDKVRGIIDKAILFESYLTKTDLDEFEWEFKQRGETWAYLFHQYGMTQIKERDFRNIIKKAYAGKEHKEIVLENIVNRVGFIQEIQNKNYFVDDNIGTSKRRSGQSTFSNEVKKNYRYECAITGIKIKEFLVGSHIIPWAENKNTRLDPQNGICLSVLLDRAFDQGYITIHPDLTIEVSKFIESDIILKETLMKFSGKKIKKPSFSPPKEEYLRWHYENIFKK</sequence>
<dbReference type="Pfam" id="PF13391">
    <property type="entry name" value="HNH_2"/>
    <property type="match status" value="1"/>
</dbReference>
<organism evidence="2 3">
    <name type="scientific">Bacillus thuringiensis</name>
    <dbReference type="NCBI Taxonomy" id="1428"/>
    <lineage>
        <taxon>Bacteria</taxon>
        <taxon>Bacillati</taxon>
        <taxon>Bacillota</taxon>
        <taxon>Bacilli</taxon>
        <taxon>Bacillales</taxon>
        <taxon>Bacillaceae</taxon>
        <taxon>Bacillus</taxon>
        <taxon>Bacillus cereus group</taxon>
    </lineage>
</organism>
<evidence type="ECO:0000313" key="2">
    <source>
        <dbReference type="EMBL" id="PFT42171.1"/>
    </source>
</evidence>
<dbReference type="GO" id="GO:0004519">
    <property type="term" value="F:endonuclease activity"/>
    <property type="evidence" value="ECO:0007669"/>
    <property type="project" value="UniProtKB-KW"/>
</dbReference>
<dbReference type="EMBL" id="NVCO01000062">
    <property type="protein sequence ID" value="PFT42171.1"/>
    <property type="molecule type" value="Genomic_DNA"/>
</dbReference>
<keyword evidence="2" id="KW-0378">Hydrolase</keyword>
<reference evidence="2 3" key="1">
    <citation type="submission" date="2017-09" db="EMBL/GenBank/DDBJ databases">
        <title>Large-scale bioinformatics analysis of Bacillus genomes uncovers conserved roles of natural products in bacterial physiology.</title>
        <authorList>
            <consortium name="Agbiome Team Llc"/>
            <person name="Bleich R.M."/>
            <person name="Grubbs K.J."/>
            <person name="Santa Maria K.C."/>
            <person name="Allen S.E."/>
            <person name="Farag S."/>
            <person name="Shank E.A."/>
            <person name="Bowers A."/>
        </authorList>
    </citation>
    <scope>NUCLEOTIDE SEQUENCE [LARGE SCALE GENOMIC DNA]</scope>
    <source>
        <strain evidence="2 3">AFS065400</strain>
    </source>
</reference>
<dbReference type="InterPro" id="IPR003615">
    <property type="entry name" value="HNH_nuc"/>
</dbReference>
<keyword evidence="2" id="KW-0255">Endonuclease</keyword>
<comment type="caution">
    <text evidence="2">The sequence shown here is derived from an EMBL/GenBank/DDBJ whole genome shotgun (WGS) entry which is preliminary data.</text>
</comment>